<keyword evidence="6" id="KW-1185">Reference proteome</keyword>
<keyword evidence="3" id="KW-1133">Transmembrane helix</keyword>
<dbReference type="EMBL" id="BPVZ01000079">
    <property type="protein sequence ID" value="GKV28506.1"/>
    <property type="molecule type" value="Genomic_DNA"/>
</dbReference>
<evidence type="ECO:0000256" key="1">
    <source>
        <dbReference type="PROSITE-ProRule" id="PRU00023"/>
    </source>
</evidence>
<dbReference type="PANTHER" id="PTHR24128:SF24">
    <property type="entry name" value="ANKYRIN REPEAT PROTEIN"/>
    <property type="match status" value="1"/>
</dbReference>
<dbReference type="SUPFAM" id="SSF48403">
    <property type="entry name" value="Ankyrin repeat"/>
    <property type="match status" value="1"/>
</dbReference>
<evidence type="ECO:0000313" key="6">
    <source>
        <dbReference type="Proteomes" id="UP001054252"/>
    </source>
</evidence>
<dbReference type="InterPro" id="IPR002110">
    <property type="entry name" value="Ankyrin_rpt"/>
</dbReference>
<sequence>MDERTRDAAEAGDIEALYALIQENPFVLESIDRFPFIDTPLHIAAFKGHIDFAMEMMNLKPSYARKLNPAGLSPMHLALLTCQVHVVRELLKVDKDLVRVKGRGGLTPLHFAAEEGYSDLIAEFLEACPECITDVTIQGQNAIHIATNNSNFDTLKLLVYWLEKTTHKDADIWNKQFLNGIDREGNTVLHIAASINDPWMVGLLLECKMISKNEVNLNGRSALDMLQGQVNNTEVVDALRRAGCLEAERIPVRQTLARSLRTRMSWSQKLRRTMVRQNNMISSDMRNAMLVVAVLILTATYQACLSPPGGVWQGNFGDQDSGNPRGPSTSSSAPSTPPVTEPMPVIHKTKLGSVTKSNSSKVGLSVMSTPNFIYFYFINTATFLTTTCAVFFLLPDKTINLLTLPVMLFILCYLLSMTYLAPFSIAIPFPPPLQPISPIIVATLLFLVVCSPKFFSLNLHSQGATLNVSAY</sequence>
<dbReference type="Gene3D" id="1.25.40.20">
    <property type="entry name" value="Ankyrin repeat-containing domain"/>
    <property type="match status" value="1"/>
</dbReference>
<keyword evidence="3" id="KW-0472">Membrane</keyword>
<dbReference type="InterPro" id="IPR026961">
    <property type="entry name" value="PGG_dom"/>
</dbReference>
<gene>
    <name evidence="5" type="ORF">SLEP1_g37550</name>
</gene>
<proteinExistence type="predicted"/>
<accession>A0AAV5KV16</accession>
<feature type="repeat" description="ANK" evidence="1">
    <location>
        <begin position="104"/>
        <end position="125"/>
    </location>
</feature>
<evidence type="ECO:0000256" key="2">
    <source>
        <dbReference type="SAM" id="MobiDB-lite"/>
    </source>
</evidence>
<evidence type="ECO:0000313" key="5">
    <source>
        <dbReference type="EMBL" id="GKV28506.1"/>
    </source>
</evidence>
<feature type="transmembrane region" description="Helical" evidence="3">
    <location>
        <begin position="285"/>
        <end position="303"/>
    </location>
</feature>
<dbReference type="PROSITE" id="PS50088">
    <property type="entry name" value="ANK_REPEAT"/>
    <property type="match status" value="1"/>
</dbReference>
<evidence type="ECO:0000256" key="3">
    <source>
        <dbReference type="SAM" id="Phobius"/>
    </source>
</evidence>
<dbReference type="Pfam" id="PF13962">
    <property type="entry name" value="PGG"/>
    <property type="match status" value="1"/>
</dbReference>
<dbReference type="AlphaFoldDB" id="A0AAV5KV16"/>
<name>A0AAV5KV16_9ROSI</name>
<dbReference type="InterPro" id="IPR036770">
    <property type="entry name" value="Ankyrin_rpt-contain_sf"/>
</dbReference>
<feature type="domain" description="PGG" evidence="4">
    <location>
        <begin position="284"/>
        <end position="324"/>
    </location>
</feature>
<feature type="transmembrane region" description="Helical" evidence="3">
    <location>
        <begin position="435"/>
        <end position="455"/>
    </location>
</feature>
<dbReference type="PANTHER" id="PTHR24128">
    <property type="entry name" value="HOMEOBOX PROTEIN WARIAI"/>
    <property type="match status" value="1"/>
</dbReference>
<feature type="region of interest" description="Disordered" evidence="2">
    <location>
        <begin position="315"/>
        <end position="344"/>
    </location>
</feature>
<comment type="caution">
    <text evidence="5">The sequence shown here is derived from an EMBL/GenBank/DDBJ whole genome shotgun (WGS) entry which is preliminary data.</text>
</comment>
<dbReference type="Pfam" id="PF12796">
    <property type="entry name" value="Ank_2"/>
    <property type="match status" value="2"/>
</dbReference>
<feature type="transmembrane region" description="Helical" evidence="3">
    <location>
        <begin position="406"/>
        <end position="429"/>
    </location>
</feature>
<organism evidence="5 6">
    <name type="scientific">Rubroshorea leprosula</name>
    <dbReference type="NCBI Taxonomy" id="152421"/>
    <lineage>
        <taxon>Eukaryota</taxon>
        <taxon>Viridiplantae</taxon>
        <taxon>Streptophyta</taxon>
        <taxon>Embryophyta</taxon>
        <taxon>Tracheophyta</taxon>
        <taxon>Spermatophyta</taxon>
        <taxon>Magnoliopsida</taxon>
        <taxon>eudicotyledons</taxon>
        <taxon>Gunneridae</taxon>
        <taxon>Pentapetalae</taxon>
        <taxon>rosids</taxon>
        <taxon>malvids</taxon>
        <taxon>Malvales</taxon>
        <taxon>Dipterocarpaceae</taxon>
        <taxon>Rubroshorea</taxon>
    </lineage>
</organism>
<feature type="transmembrane region" description="Helical" evidence="3">
    <location>
        <begin position="373"/>
        <end position="394"/>
    </location>
</feature>
<dbReference type="PROSITE" id="PS50297">
    <property type="entry name" value="ANK_REP_REGION"/>
    <property type="match status" value="1"/>
</dbReference>
<reference evidence="5 6" key="1">
    <citation type="journal article" date="2021" name="Commun. Biol.">
        <title>The genome of Shorea leprosula (Dipterocarpaceae) highlights the ecological relevance of drought in aseasonal tropical rainforests.</title>
        <authorList>
            <person name="Ng K.K.S."/>
            <person name="Kobayashi M.J."/>
            <person name="Fawcett J.A."/>
            <person name="Hatakeyama M."/>
            <person name="Paape T."/>
            <person name="Ng C.H."/>
            <person name="Ang C.C."/>
            <person name="Tnah L.H."/>
            <person name="Lee C.T."/>
            <person name="Nishiyama T."/>
            <person name="Sese J."/>
            <person name="O'Brien M.J."/>
            <person name="Copetti D."/>
            <person name="Mohd Noor M.I."/>
            <person name="Ong R.C."/>
            <person name="Putra M."/>
            <person name="Sireger I.Z."/>
            <person name="Indrioko S."/>
            <person name="Kosugi Y."/>
            <person name="Izuno A."/>
            <person name="Isagi Y."/>
            <person name="Lee S.L."/>
            <person name="Shimizu K.K."/>
        </authorList>
    </citation>
    <scope>NUCLEOTIDE SEQUENCE [LARGE SCALE GENOMIC DNA]</scope>
    <source>
        <strain evidence="5">214</strain>
    </source>
</reference>
<dbReference type="SMART" id="SM00248">
    <property type="entry name" value="ANK"/>
    <property type="match status" value="5"/>
</dbReference>
<protein>
    <recommendedName>
        <fullName evidence="4">PGG domain-containing protein</fullName>
    </recommendedName>
</protein>
<keyword evidence="3" id="KW-0812">Transmembrane</keyword>
<evidence type="ECO:0000259" key="4">
    <source>
        <dbReference type="Pfam" id="PF13962"/>
    </source>
</evidence>
<keyword evidence="1" id="KW-0040">ANK repeat</keyword>
<dbReference type="Proteomes" id="UP001054252">
    <property type="component" value="Unassembled WGS sequence"/>
</dbReference>